<dbReference type="InterPro" id="IPR023803">
    <property type="entry name" value="Ribosomal_bS16_dom_sf"/>
</dbReference>
<accession>U7D4T7</accession>
<dbReference type="AlphaFoldDB" id="U7D4T7"/>
<comment type="similarity">
    <text evidence="3">Belongs to the bacterial ribosomal protein bS16 family.</text>
</comment>
<dbReference type="InterPro" id="IPR020592">
    <property type="entry name" value="Ribosomal_bS16_CS"/>
</dbReference>
<dbReference type="NCBIfam" id="TIGR00002">
    <property type="entry name" value="S16"/>
    <property type="match status" value="1"/>
</dbReference>
<keyword evidence="5" id="KW-1185">Reference proteome</keyword>
<gene>
    <name evidence="3" type="primary">rpsP</name>
    <name evidence="4" type="ORF">CALK_2203</name>
</gene>
<dbReference type="OrthoDB" id="9807878at2"/>
<dbReference type="Pfam" id="PF00886">
    <property type="entry name" value="Ribosomal_S16"/>
    <property type="match status" value="1"/>
</dbReference>
<dbReference type="PATRIC" id="fig|1313304.3.peg.2098"/>
<protein>
    <recommendedName>
        <fullName evidence="3">Small ribosomal subunit protein bS16</fullName>
    </recommendedName>
</protein>
<dbReference type="GO" id="GO:0003735">
    <property type="term" value="F:structural constituent of ribosome"/>
    <property type="evidence" value="ECO:0007669"/>
    <property type="project" value="InterPro"/>
</dbReference>
<dbReference type="PANTHER" id="PTHR12919">
    <property type="entry name" value="30S RIBOSOMAL PROTEIN S16"/>
    <property type="match status" value="1"/>
</dbReference>
<dbReference type="GO" id="GO:0006412">
    <property type="term" value="P:translation"/>
    <property type="evidence" value="ECO:0007669"/>
    <property type="project" value="UniProtKB-UniRule"/>
</dbReference>
<dbReference type="RefSeq" id="WP_022637578.1">
    <property type="nucleotide sequence ID" value="NZ_ASJR01000025.1"/>
</dbReference>
<reference evidence="4 5" key="1">
    <citation type="journal article" date="2013" name="Environ. Microbiol.">
        <title>Genome analysis of Chitinivibrio alkaliphilus gen. nov., sp. nov., a novel extremely haloalkaliphilic anaerobic chitinolytic bacterium from the candidate phylum Termite Group 3.</title>
        <authorList>
            <person name="Sorokin D.Y."/>
            <person name="Gumerov V.M."/>
            <person name="Rakitin A.L."/>
            <person name="Beletsky A.V."/>
            <person name="Damste J.S."/>
            <person name="Muyzer G."/>
            <person name="Mardanov A.V."/>
            <person name="Ravin N.V."/>
        </authorList>
    </citation>
    <scope>NUCLEOTIDE SEQUENCE [LARGE SCALE GENOMIC DNA]</scope>
    <source>
        <strain evidence="4 5">ACht1</strain>
    </source>
</reference>
<evidence type="ECO:0000256" key="2">
    <source>
        <dbReference type="ARBA" id="ARBA00023274"/>
    </source>
</evidence>
<evidence type="ECO:0000313" key="5">
    <source>
        <dbReference type="Proteomes" id="UP000017148"/>
    </source>
</evidence>
<keyword evidence="1 3" id="KW-0689">Ribosomal protein</keyword>
<evidence type="ECO:0000313" key="4">
    <source>
        <dbReference type="EMBL" id="ERP30953.1"/>
    </source>
</evidence>
<evidence type="ECO:0000256" key="1">
    <source>
        <dbReference type="ARBA" id="ARBA00022980"/>
    </source>
</evidence>
<dbReference type="EMBL" id="ASJR01000025">
    <property type="protein sequence ID" value="ERP30953.1"/>
    <property type="molecule type" value="Genomic_DNA"/>
</dbReference>
<sequence>MIRIRLARHGRKKRPFYRIVAADQRRSVRGKFLDVLGVYNPVAEPKVFEIKEDKLAYWLNEGAEMSDTVASLVKKFKK</sequence>
<name>U7D4T7_9BACT</name>
<dbReference type="PANTHER" id="PTHR12919:SF20">
    <property type="entry name" value="SMALL RIBOSOMAL SUBUNIT PROTEIN BS16M"/>
    <property type="match status" value="1"/>
</dbReference>
<dbReference type="GO" id="GO:0015935">
    <property type="term" value="C:small ribosomal subunit"/>
    <property type="evidence" value="ECO:0007669"/>
    <property type="project" value="TreeGrafter"/>
</dbReference>
<evidence type="ECO:0000256" key="3">
    <source>
        <dbReference type="HAMAP-Rule" id="MF_00385"/>
    </source>
</evidence>
<dbReference type="InterPro" id="IPR000307">
    <property type="entry name" value="Ribosomal_bS16"/>
</dbReference>
<dbReference type="HAMAP" id="MF_00385">
    <property type="entry name" value="Ribosomal_bS16"/>
    <property type="match status" value="1"/>
</dbReference>
<dbReference type="Gene3D" id="3.30.1320.10">
    <property type="match status" value="1"/>
</dbReference>
<dbReference type="Proteomes" id="UP000017148">
    <property type="component" value="Unassembled WGS sequence"/>
</dbReference>
<dbReference type="STRING" id="1313304.CALK_2203"/>
<dbReference type="GO" id="GO:0005737">
    <property type="term" value="C:cytoplasm"/>
    <property type="evidence" value="ECO:0007669"/>
    <property type="project" value="UniProtKB-ARBA"/>
</dbReference>
<dbReference type="eggNOG" id="COG0228">
    <property type="taxonomic scope" value="Bacteria"/>
</dbReference>
<dbReference type="PROSITE" id="PS00732">
    <property type="entry name" value="RIBOSOMAL_S16"/>
    <property type="match status" value="1"/>
</dbReference>
<proteinExistence type="inferred from homology"/>
<keyword evidence="2 3" id="KW-0687">Ribonucleoprotein</keyword>
<dbReference type="SUPFAM" id="SSF54565">
    <property type="entry name" value="Ribosomal protein S16"/>
    <property type="match status" value="1"/>
</dbReference>
<organism evidence="4 5">
    <name type="scientific">Chitinivibrio alkaliphilus ACht1</name>
    <dbReference type="NCBI Taxonomy" id="1313304"/>
    <lineage>
        <taxon>Bacteria</taxon>
        <taxon>Pseudomonadati</taxon>
        <taxon>Fibrobacterota</taxon>
        <taxon>Chitinivibrionia</taxon>
        <taxon>Chitinivibrionales</taxon>
        <taxon>Chitinivibrionaceae</taxon>
        <taxon>Chitinivibrio</taxon>
    </lineage>
</organism>
<comment type="caution">
    <text evidence="4">The sequence shown here is derived from an EMBL/GenBank/DDBJ whole genome shotgun (WGS) entry which is preliminary data.</text>
</comment>